<dbReference type="Pfam" id="PF00916">
    <property type="entry name" value="Sulfate_transp"/>
    <property type="match status" value="1"/>
</dbReference>
<dbReference type="EMBL" id="LIAE01009712">
    <property type="protein sequence ID" value="PAV68658.1"/>
    <property type="molecule type" value="Genomic_DNA"/>
</dbReference>
<dbReference type="PROSITE" id="PS50801">
    <property type="entry name" value="STAS"/>
    <property type="match status" value="1"/>
</dbReference>
<feature type="transmembrane region" description="Helical" evidence="6">
    <location>
        <begin position="305"/>
        <end position="327"/>
    </location>
</feature>
<keyword evidence="2 6" id="KW-0812">Transmembrane</keyword>
<dbReference type="InterPro" id="IPR036513">
    <property type="entry name" value="STAS_dom_sf"/>
</dbReference>
<evidence type="ECO:0000256" key="4">
    <source>
        <dbReference type="ARBA" id="ARBA00023136"/>
    </source>
</evidence>
<gene>
    <name evidence="8" type="ORF">WR25_18731</name>
</gene>
<name>A0A2A2K3Z5_9BILA</name>
<dbReference type="GO" id="GO:0016020">
    <property type="term" value="C:membrane"/>
    <property type="evidence" value="ECO:0007669"/>
    <property type="project" value="UniProtKB-SubCell"/>
</dbReference>
<protein>
    <recommendedName>
        <fullName evidence="7">STAS domain-containing protein</fullName>
    </recommendedName>
</protein>
<sequence length="677" mass="76944">MSDEKRSSIKEKEKEQPKRMSIIEVAGGSEKNKRKDSIIEMSGRTRKPMNQLEFDKEFVYEKPEEEDEFAKVAKKFLRSYYEPFTSLPRFKVALFDWIPILKWLPQYNWKDDIIYDLMGGLTVGVMHVPQGIAYAMLAKQSAVVGLYTSLWPSLFYMFFGTSRHNSLGSFAVVSLMTGLAVSDMLERYPSLSPVLISTSLTLLIGIIELLLAFFKLSFLTTYFSDQVVSGFTTAASCHVFSSQLNDLFGYRSLPSRSGPFNLPLHLYDIVVSIPQLHVPTLCLSVSVMIFLIVTKDYVAPQMKKYISFPIPFELMVVILSTIVSYAFSLHENYGVRIVDHIPVGLPSMSVPSLGLFPKLITDALGIAIIVVAIHISLAKMFAKKLSYEVEAGQELFALGISTVGSSFFSVYPAAASLGRTIVNVETGTRTQSIWLMAFLSTLLINVTEGLIVSILYALFTTIAREQWPRWHLLGNVGGTEFRDSERYREVHFFSGVCIFRFDSPLLFTNVEKFKQSVNKAYREWEKSHEFYVLRKERSALLNWEEYENTLHHYMESHSHENGPSQADPDVMLSRHFIIDCSGFTFVDYMGVSALKEVYSDMRNRGILVYFAAAKAAVRDLFESSGFYSFVAKENFYPTIRDAVAIAKERQNELGQPQIKYEKEHDRLSEIISSQPMH</sequence>
<feature type="compositionally biased region" description="Basic and acidic residues" evidence="5">
    <location>
        <begin position="1"/>
        <end position="18"/>
    </location>
</feature>
<evidence type="ECO:0000313" key="9">
    <source>
        <dbReference type="Proteomes" id="UP000218231"/>
    </source>
</evidence>
<evidence type="ECO:0000313" key="8">
    <source>
        <dbReference type="EMBL" id="PAV68658.1"/>
    </source>
</evidence>
<feature type="transmembrane region" description="Helical" evidence="6">
    <location>
        <begin position="355"/>
        <end position="375"/>
    </location>
</feature>
<keyword evidence="3 6" id="KW-1133">Transmembrane helix</keyword>
<proteinExistence type="predicted"/>
<dbReference type="OrthoDB" id="288203at2759"/>
<reference evidence="8 9" key="1">
    <citation type="journal article" date="2017" name="Curr. Biol.">
        <title>Genome architecture and evolution of a unichromosomal asexual nematode.</title>
        <authorList>
            <person name="Fradin H."/>
            <person name="Zegar C."/>
            <person name="Gutwein M."/>
            <person name="Lucas J."/>
            <person name="Kovtun M."/>
            <person name="Corcoran D."/>
            <person name="Baugh L.R."/>
            <person name="Kiontke K."/>
            <person name="Gunsalus K."/>
            <person name="Fitch D.H."/>
            <person name="Piano F."/>
        </authorList>
    </citation>
    <scope>NUCLEOTIDE SEQUENCE [LARGE SCALE GENOMIC DNA]</scope>
    <source>
        <strain evidence="8">PF1309</strain>
    </source>
</reference>
<feature type="transmembrane region" description="Helical" evidence="6">
    <location>
        <begin position="434"/>
        <end position="459"/>
    </location>
</feature>
<organism evidence="8 9">
    <name type="scientific">Diploscapter pachys</name>
    <dbReference type="NCBI Taxonomy" id="2018661"/>
    <lineage>
        <taxon>Eukaryota</taxon>
        <taxon>Metazoa</taxon>
        <taxon>Ecdysozoa</taxon>
        <taxon>Nematoda</taxon>
        <taxon>Chromadorea</taxon>
        <taxon>Rhabditida</taxon>
        <taxon>Rhabditina</taxon>
        <taxon>Rhabditomorpha</taxon>
        <taxon>Rhabditoidea</taxon>
        <taxon>Rhabditidae</taxon>
        <taxon>Diploscapter</taxon>
    </lineage>
</organism>
<dbReference type="InterPro" id="IPR001902">
    <property type="entry name" value="SLC26A/SulP_fam"/>
</dbReference>
<evidence type="ECO:0000256" key="3">
    <source>
        <dbReference type="ARBA" id="ARBA00022989"/>
    </source>
</evidence>
<dbReference type="STRING" id="2018661.A0A2A2K3Z5"/>
<dbReference type="InterPro" id="IPR002645">
    <property type="entry name" value="STAS_dom"/>
</dbReference>
<feature type="domain" description="STAS" evidence="7">
    <location>
        <begin position="486"/>
        <end position="646"/>
    </location>
</feature>
<comment type="subcellular location">
    <subcellularLocation>
        <location evidence="1">Membrane</location>
        <topology evidence="1">Multi-pass membrane protein</topology>
    </subcellularLocation>
</comment>
<dbReference type="InterPro" id="IPR011547">
    <property type="entry name" value="SLC26A/SulP_dom"/>
</dbReference>
<keyword evidence="4 6" id="KW-0472">Membrane</keyword>
<feature type="transmembrane region" description="Helical" evidence="6">
    <location>
        <begin position="194"/>
        <end position="214"/>
    </location>
</feature>
<evidence type="ECO:0000256" key="5">
    <source>
        <dbReference type="SAM" id="MobiDB-lite"/>
    </source>
</evidence>
<feature type="region of interest" description="Disordered" evidence="5">
    <location>
        <begin position="1"/>
        <end position="42"/>
    </location>
</feature>
<dbReference type="CDD" id="cd07042">
    <property type="entry name" value="STAS_SulP_like_sulfate_transporter"/>
    <property type="match status" value="1"/>
</dbReference>
<dbReference type="GO" id="GO:0055085">
    <property type="term" value="P:transmembrane transport"/>
    <property type="evidence" value="ECO:0007669"/>
    <property type="project" value="InterPro"/>
</dbReference>
<dbReference type="Gene3D" id="3.30.750.24">
    <property type="entry name" value="STAS domain"/>
    <property type="match status" value="1"/>
</dbReference>
<feature type="transmembrane region" description="Helical" evidence="6">
    <location>
        <begin position="395"/>
        <end position="414"/>
    </location>
</feature>
<feature type="transmembrane region" description="Helical" evidence="6">
    <location>
        <begin position="142"/>
        <end position="159"/>
    </location>
</feature>
<dbReference type="AlphaFoldDB" id="A0A2A2K3Z5"/>
<evidence type="ECO:0000256" key="1">
    <source>
        <dbReference type="ARBA" id="ARBA00004141"/>
    </source>
</evidence>
<accession>A0A2A2K3Z5</accession>
<comment type="caution">
    <text evidence="8">The sequence shown here is derived from an EMBL/GenBank/DDBJ whole genome shotgun (WGS) entry which is preliminary data.</text>
</comment>
<feature type="transmembrane region" description="Helical" evidence="6">
    <location>
        <begin position="165"/>
        <end position="182"/>
    </location>
</feature>
<evidence type="ECO:0000259" key="7">
    <source>
        <dbReference type="PROSITE" id="PS50801"/>
    </source>
</evidence>
<evidence type="ECO:0000256" key="2">
    <source>
        <dbReference type="ARBA" id="ARBA00022692"/>
    </source>
</evidence>
<feature type="transmembrane region" description="Helical" evidence="6">
    <location>
        <begin position="269"/>
        <end position="293"/>
    </location>
</feature>
<dbReference type="PANTHER" id="PTHR11814">
    <property type="entry name" value="SULFATE TRANSPORTER"/>
    <property type="match status" value="1"/>
</dbReference>
<dbReference type="Pfam" id="PF01740">
    <property type="entry name" value="STAS"/>
    <property type="match status" value="1"/>
</dbReference>
<dbReference type="SUPFAM" id="SSF52091">
    <property type="entry name" value="SpoIIaa-like"/>
    <property type="match status" value="1"/>
</dbReference>
<evidence type="ECO:0000256" key="6">
    <source>
        <dbReference type="SAM" id="Phobius"/>
    </source>
</evidence>
<dbReference type="Proteomes" id="UP000218231">
    <property type="component" value="Unassembled WGS sequence"/>
</dbReference>
<keyword evidence="9" id="KW-1185">Reference proteome</keyword>